<dbReference type="Proteomes" id="UP001597013">
    <property type="component" value="Unassembled WGS sequence"/>
</dbReference>
<accession>A0ABW3N6T2</accession>
<reference evidence="4" key="1">
    <citation type="journal article" date="2019" name="Int. J. Syst. Evol. Microbiol.">
        <title>The Global Catalogue of Microorganisms (GCM) 10K type strain sequencing project: providing services to taxonomists for standard genome sequencing and annotation.</title>
        <authorList>
            <consortium name="The Broad Institute Genomics Platform"/>
            <consortium name="The Broad Institute Genome Sequencing Center for Infectious Disease"/>
            <person name="Wu L."/>
            <person name="Ma J."/>
        </authorList>
    </citation>
    <scope>NUCLEOTIDE SEQUENCE [LARGE SCALE GENOMIC DNA]</scope>
    <source>
        <strain evidence="4">CCUG 62215</strain>
    </source>
</reference>
<keyword evidence="4" id="KW-1185">Reference proteome</keyword>
<name>A0ABW3N6T2_9FLAO</name>
<protein>
    <submittedName>
        <fullName evidence="3">DUF4369 domain-containing protein</fullName>
    </submittedName>
</protein>
<evidence type="ECO:0000313" key="4">
    <source>
        <dbReference type="Proteomes" id="UP001597013"/>
    </source>
</evidence>
<dbReference type="RefSeq" id="WP_386130241.1">
    <property type="nucleotide sequence ID" value="NZ_JBHTJL010000011.1"/>
</dbReference>
<evidence type="ECO:0000259" key="2">
    <source>
        <dbReference type="Pfam" id="PF14289"/>
    </source>
</evidence>
<keyword evidence="1" id="KW-0732">Signal</keyword>
<evidence type="ECO:0000313" key="3">
    <source>
        <dbReference type="EMBL" id="MFD1063393.1"/>
    </source>
</evidence>
<dbReference type="Pfam" id="PF14289">
    <property type="entry name" value="DUF4369"/>
    <property type="match status" value="1"/>
</dbReference>
<feature type="chain" id="PRO_5046400670" evidence="1">
    <location>
        <begin position="27"/>
        <end position="240"/>
    </location>
</feature>
<organism evidence="3 4">
    <name type="scientific">Winogradskyella litorisediminis</name>
    <dbReference type="NCBI Taxonomy" id="1156618"/>
    <lineage>
        <taxon>Bacteria</taxon>
        <taxon>Pseudomonadati</taxon>
        <taxon>Bacteroidota</taxon>
        <taxon>Flavobacteriia</taxon>
        <taxon>Flavobacteriales</taxon>
        <taxon>Flavobacteriaceae</taxon>
        <taxon>Winogradskyella</taxon>
    </lineage>
</organism>
<dbReference type="PROSITE" id="PS51257">
    <property type="entry name" value="PROKAR_LIPOPROTEIN"/>
    <property type="match status" value="1"/>
</dbReference>
<gene>
    <name evidence="3" type="ORF">ACFQ1Q_09070</name>
</gene>
<dbReference type="EMBL" id="JBHTJL010000011">
    <property type="protein sequence ID" value="MFD1063393.1"/>
    <property type="molecule type" value="Genomic_DNA"/>
</dbReference>
<comment type="caution">
    <text evidence="3">The sequence shown here is derived from an EMBL/GenBank/DDBJ whole genome shotgun (WGS) entry which is preliminary data.</text>
</comment>
<feature type="signal peptide" evidence="1">
    <location>
        <begin position="1"/>
        <end position="26"/>
    </location>
</feature>
<feature type="domain" description="DUF4369" evidence="2">
    <location>
        <begin position="28"/>
        <end position="124"/>
    </location>
</feature>
<evidence type="ECO:0000256" key="1">
    <source>
        <dbReference type="SAM" id="SignalP"/>
    </source>
</evidence>
<dbReference type="InterPro" id="IPR025380">
    <property type="entry name" value="DUF4369"/>
</dbReference>
<proteinExistence type="predicted"/>
<sequence length="240" mass="27075">MKLFQNLLLVVLASFLFSSCGNDSNANFTLKGKIKDLKKGVVYLQKDGKTSIVDLDSVVIKGQEEFTLQANIKEPVLLYLKLQKKDGQEHFIPFFADKGVTEITTTLKGFSGDAIIKGSKQQALLEEYLELRDGFQNKNLDLLKANFEAVKAQDSAKAEELYQQSDRLLKLKYASTINFALRNNDSEVAPYIAIYEIPNSNAKYLDSIYNNLSERVKQSYYGKKLGDALEAYKNKKDSIK</sequence>